<feature type="chain" id="PRO_5042916696" description="Dystroglycan-type cadherin-like domain-containing protein" evidence="3">
    <location>
        <begin position="20"/>
        <end position="825"/>
    </location>
</feature>
<proteinExistence type="predicted"/>
<keyword evidence="6" id="KW-1185">Reference proteome</keyword>
<feature type="region of interest" description="Disordered" evidence="1">
    <location>
        <begin position="736"/>
        <end position="825"/>
    </location>
</feature>
<gene>
    <name evidence="5" type="ORF">N656DRAFT_796943</name>
</gene>
<dbReference type="AlphaFoldDB" id="A0AAN6TFV4"/>
<keyword evidence="3" id="KW-0732">Signal</keyword>
<feature type="compositionally biased region" description="Low complexity" evidence="1">
    <location>
        <begin position="736"/>
        <end position="749"/>
    </location>
</feature>
<feature type="region of interest" description="Disordered" evidence="1">
    <location>
        <begin position="503"/>
        <end position="526"/>
    </location>
</feature>
<dbReference type="GO" id="GO:0005509">
    <property type="term" value="F:calcium ion binding"/>
    <property type="evidence" value="ECO:0007669"/>
    <property type="project" value="InterPro"/>
</dbReference>
<reference evidence="5" key="1">
    <citation type="journal article" date="2023" name="Mol. Phylogenet. Evol.">
        <title>Genome-scale phylogeny and comparative genomics of the fungal order Sordariales.</title>
        <authorList>
            <person name="Hensen N."/>
            <person name="Bonometti L."/>
            <person name="Westerberg I."/>
            <person name="Brannstrom I.O."/>
            <person name="Guillou S."/>
            <person name="Cros-Aarteil S."/>
            <person name="Calhoun S."/>
            <person name="Haridas S."/>
            <person name="Kuo A."/>
            <person name="Mondo S."/>
            <person name="Pangilinan J."/>
            <person name="Riley R."/>
            <person name="LaButti K."/>
            <person name="Andreopoulos B."/>
            <person name="Lipzen A."/>
            <person name="Chen C."/>
            <person name="Yan M."/>
            <person name="Daum C."/>
            <person name="Ng V."/>
            <person name="Clum A."/>
            <person name="Steindorff A."/>
            <person name="Ohm R.A."/>
            <person name="Martin F."/>
            <person name="Silar P."/>
            <person name="Natvig D.O."/>
            <person name="Lalanne C."/>
            <person name="Gautier V."/>
            <person name="Ament-Velasquez S.L."/>
            <person name="Kruys A."/>
            <person name="Hutchinson M.I."/>
            <person name="Powell A.J."/>
            <person name="Barry K."/>
            <person name="Miller A.N."/>
            <person name="Grigoriev I.V."/>
            <person name="Debuchy R."/>
            <person name="Gladieux P."/>
            <person name="Hiltunen Thoren M."/>
            <person name="Johannesson H."/>
        </authorList>
    </citation>
    <scope>NUCLEOTIDE SEQUENCE</scope>
    <source>
        <strain evidence="5">CBS 508.74</strain>
    </source>
</reference>
<dbReference type="SMART" id="SM00736">
    <property type="entry name" value="CADG"/>
    <property type="match status" value="2"/>
</dbReference>
<feature type="compositionally biased region" description="Basic and acidic residues" evidence="1">
    <location>
        <begin position="621"/>
        <end position="638"/>
    </location>
</feature>
<dbReference type="InterPro" id="IPR013783">
    <property type="entry name" value="Ig-like_fold"/>
</dbReference>
<keyword evidence="2" id="KW-0472">Membrane</keyword>
<dbReference type="GO" id="GO:0016020">
    <property type="term" value="C:membrane"/>
    <property type="evidence" value="ECO:0007669"/>
    <property type="project" value="InterPro"/>
</dbReference>
<comment type="caution">
    <text evidence="5">The sequence shown here is derived from an EMBL/GenBank/DDBJ whole genome shotgun (WGS) entry which is preliminary data.</text>
</comment>
<feature type="transmembrane region" description="Helical" evidence="2">
    <location>
        <begin position="461"/>
        <end position="485"/>
    </location>
</feature>
<name>A0AAN6TFV4_9PEZI</name>
<evidence type="ECO:0000259" key="4">
    <source>
        <dbReference type="SMART" id="SM00736"/>
    </source>
</evidence>
<reference evidence="5" key="2">
    <citation type="submission" date="2023-05" db="EMBL/GenBank/DDBJ databases">
        <authorList>
            <consortium name="Lawrence Berkeley National Laboratory"/>
            <person name="Steindorff A."/>
            <person name="Hensen N."/>
            <person name="Bonometti L."/>
            <person name="Westerberg I."/>
            <person name="Brannstrom I.O."/>
            <person name="Guillou S."/>
            <person name="Cros-Aarteil S."/>
            <person name="Calhoun S."/>
            <person name="Haridas S."/>
            <person name="Kuo A."/>
            <person name="Mondo S."/>
            <person name="Pangilinan J."/>
            <person name="Riley R."/>
            <person name="Labutti K."/>
            <person name="Andreopoulos B."/>
            <person name="Lipzen A."/>
            <person name="Chen C."/>
            <person name="Yanf M."/>
            <person name="Daum C."/>
            <person name="Ng V."/>
            <person name="Clum A."/>
            <person name="Ohm R."/>
            <person name="Martin F."/>
            <person name="Silar P."/>
            <person name="Natvig D."/>
            <person name="Lalanne C."/>
            <person name="Gautier V."/>
            <person name="Ament-Velasquez S.L."/>
            <person name="Kruys A."/>
            <person name="Hutchinson M.I."/>
            <person name="Powell A.J."/>
            <person name="Barry K."/>
            <person name="Miller A.N."/>
            <person name="Grigoriev I.V."/>
            <person name="Debuchy R."/>
            <person name="Gladieux P."/>
            <person name="Thoren M.H."/>
            <person name="Johannesson H."/>
        </authorList>
    </citation>
    <scope>NUCLEOTIDE SEQUENCE</scope>
    <source>
        <strain evidence="5">CBS 508.74</strain>
    </source>
</reference>
<feature type="domain" description="Dystroglycan-type cadherin-like" evidence="4">
    <location>
        <begin position="22"/>
        <end position="120"/>
    </location>
</feature>
<dbReference type="SUPFAM" id="SSF49313">
    <property type="entry name" value="Cadherin-like"/>
    <property type="match status" value="4"/>
</dbReference>
<dbReference type="Pfam" id="PF05345">
    <property type="entry name" value="He_PIG"/>
    <property type="match status" value="3"/>
</dbReference>
<feature type="compositionally biased region" description="Low complexity" evidence="1">
    <location>
        <begin position="598"/>
        <end position="608"/>
    </location>
</feature>
<dbReference type="InterPro" id="IPR015919">
    <property type="entry name" value="Cadherin-like_sf"/>
</dbReference>
<dbReference type="InterPro" id="IPR006644">
    <property type="entry name" value="Cadg"/>
</dbReference>
<feature type="compositionally biased region" description="Polar residues" evidence="1">
    <location>
        <begin position="762"/>
        <end position="772"/>
    </location>
</feature>
<protein>
    <recommendedName>
        <fullName evidence="4">Dystroglycan-type cadherin-like domain-containing protein</fullName>
    </recommendedName>
</protein>
<keyword evidence="2" id="KW-1133">Transmembrane helix</keyword>
<dbReference type="RefSeq" id="XP_064671284.1">
    <property type="nucleotide sequence ID" value="XM_064817585.1"/>
</dbReference>
<evidence type="ECO:0000256" key="2">
    <source>
        <dbReference type="SAM" id="Phobius"/>
    </source>
</evidence>
<feature type="region of interest" description="Disordered" evidence="1">
    <location>
        <begin position="565"/>
        <end position="680"/>
    </location>
</feature>
<evidence type="ECO:0000256" key="1">
    <source>
        <dbReference type="SAM" id="MobiDB-lite"/>
    </source>
</evidence>
<evidence type="ECO:0000313" key="5">
    <source>
        <dbReference type="EMBL" id="KAK4113714.1"/>
    </source>
</evidence>
<accession>A0AAN6TFV4</accession>
<dbReference type="GeneID" id="89941710"/>
<feature type="domain" description="Dystroglycan-type cadherin-like" evidence="4">
    <location>
        <begin position="138"/>
        <end position="239"/>
    </location>
</feature>
<evidence type="ECO:0000256" key="3">
    <source>
        <dbReference type="SAM" id="SignalP"/>
    </source>
</evidence>
<dbReference type="EMBL" id="MU853338">
    <property type="protein sequence ID" value="KAK4113714.1"/>
    <property type="molecule type" value="Genomic_DNA"/>
</dbReference>
<keyword evidence="2" id="KW-0812">Transmembrane</keyword>
<sequence length="825" mass="88647">MASQAVTWTALLLAGISMASPIVYFPINSQVPPVARVGQFFSFVFSPSTFSSTSKITYHLAQHPSWLSIDSDARRLFGTPSDKDVVPGLVVGVPLSLVASDAAGSTLLPATLVVSRNPGPTVEIPFEEQVPDFGMFSTPSSLLSAPEKDFSFALEPATFSTTSDIPLSYYATMADNTPLPAWISFDPSNLSFAGRTPPSGSLVQPPQSFSIRLVASDVAGFAGASLVFDIVVGTHCLVADYTTIILRAVPGISVLYSTLRDTVSVDGKPAIPETVVIASTSNVPPWLTVDKTTWIISGMPPEAVTSSKFTITLRDDFTNTLNLTVAVEVAGDLTYQANVFNDSLPSLTIIPGRRFSFDFQPYLVDSQRTELSVVTNSSYPWIRFESSTVTLFGETPRSLPHSIIDIEVNARPKDSNKVVSTTLRIRVQAGSEDTPSAHPTESPGEQLSLAGDGLEYGQFNVVLFAVLFPVLLLLVAAACPLFWWFRRRKERQISRFTIVDVSGLPASPEGPRPPPATSKCSEEDLSSNDTLISEQLNYVSLRNAFTNRRSLPQTQAKVWLLSPTSTRSRAADGQQGGSSSPVRSASVGRARPRPRLKISSSLSSITETSVDDEGDGSSGERTLRSRSNDSDMSSRDYIEGSIPQMPRFSGSMYIDETPRPCDSMETSTQQASSFPVADLDPEEPPLRAKSRLPYHPPASAPGRFAWSWLTRKNITKGQWRISHMMTKWSKKSITTTGGTLATSASGQSGKASELTAPELSSMPGSTCPSSRPATLCEGASSDLEDQRQDSVGTDSSRRPNFTTPAPSLASSKGQSSTSGTVLGVS</sequence>
<feature type="signal peptide" evidence="3">
    <location>
        <begin position="1"/>
        <end position="19"/>
    </location>
</feature>
<evidence type="ECO:0000313" key="6">
    <source>
        <dbReference type="Proteomes" id="UP001302812"/>
    </source>
</evidence>
<feature type="compositionally biased region" description="Polar residues" evidence="1">
    <location>
        <begin position="664"/>
        <end position="673"/>
    </location>
</feature>
<organism evidence="5 6">
    <name type="scientific">Canariomyces notabilis</name>
    <dbReference type="NCBI Taxonomy" id="2074819"/>
    <lineage>
        <taxon>Eukaryota</taxon>
        <taxon>Fungi</taxon>
        <taxon>Dikarya</taxon>
        <taxon>Ascomycota</taxon>
        <taxon>Pezizomycotina</taxon>
        <taxon>Sordariomycetes</taxon>
        <taxon>Sordariomycetidae</taxon>
        <taxon>Sordariales</taxon>
        <taxon>Chaetomiaceae</taxon>
        <taxon>Canariomyces</taxon>
    </lineage>
</organism>
<dbReference type="Proteomes" id="UP001302812">
    <property type="component" value="Unassembled WGS sequence"/>
</dbReference>
<feature type="compositionally biased region" description="Polar residues" evidence="1">
    <location>
        <begin position="789"/>
        <end position="825"/>
    </location>
</feature>
<dbReference type="Gene3D" id="2.60.40.10">
    <property type="entry name" value="Immunoglobulins"/>
    <property type="match status" value="4"/>
</dbReference>